<protein>
    <submittedName>
        <fullName evidence="1">Uncharacterized protein</fullName>
    </submittedName>
</protein>
<reference evidence="1" key="1">
    <citation type="submission" date="2017-07" db="EMBL/GenBank/DDBJ databases">
        <authorList>
            <person name="Mikheyev A."/>
            <person name="Grau M."/>
        </authorList>
    </citation>
    <scope>NUCLEOTIDE SEQUENCE</scope>
    <source>
        <tissue evidence="1">Venom_gland</tissue>
    </source>
</reference>
<reference evidence="1" key="2">
    <citation type="submission" date="2017-11" db="EMBL/GenBank/DDBJ databases">
        <title>Coralsnake Venomics: Analyses of Venom Gland Transcriptomes and Proteomes of Six Brazilian Taxa.</title>
        <authorList>
            <person name="Aird S.D."/>
            <person name="Jorge da Silva N."/>
            <person name="Qiu L."/>
            <person name="Villar-Briones A."/>
            <person name="Aparecida-Saddi V."/>
            <person name="Campos-Telles M.P."/>
            <person name="Grau M."/>
            <person name="Mikheyev A.S."/>
        </authorList>
    </citation>
    <scope>NUCLEOTIDE SEQUENCE</scope>
    <source>
        <tissue evidence="1">Venom_gland</tissue>
    </source>
</reference>
<name>A0A2D4J936_MICLE</name>
<sequence length="130" mass="14440">MDQMEEGSVHTVDQVLSEVDPLERGMSDDEGLSPDLPIFTGLFRPQLFKSLLFKAKNTTWLDNTGTPPTPNITGEAEDLIFSQPVIEAEVIPVPHMFSNLVQKQWAAAASYPTPTGHDKKYNLHLSSLNF</sequence>
<proteinExistence type="predicted"/>
<dbReference type="AlphaFoldDB" id="A0A2D4J936"/>
<dbReference type="EMBL" id="IACK01159873">
    <property type="protein sequence ID" value="LAA93012.1"/>
    <property type="molecule type" value="Transcribed_RNA"/>
</dbReference>
<accession>A0A2D4J936</accession>
<evidence type="ECO:0000313" key="1">
    <source>
        <dbReference type="EMBL" id="LAA93012.1"/>
    </source>
</evidence>
<organism evidence="1">
    <name type="scientific">Micrurus lemniscatus lemniscatus</name>
    <dbReference type="NCBI Taxonomy" id="129467"/>
    <lineage>
        <taxon>Eukaryota</taxon>
        <taxon>Metazoa</taxon>
        <taxon>Chordata</taxon>
        <taxon>Craniata</taxon>
        <taxon>Vertebrata</taxon>
        <taxon>Euteleostomi</taxon>
        <taxon>Lepidosauria</taxon>
        <taxon>Squamata</taxon>
        <taxon>Bifurcata</taxon>
        <taxon>Unidentata</taxon>
        <taxon>Episquamata</taxon>
        <taxon>Toxicofera</taxon>
        <taxon>Serpentes</taxon>
        <taxon>Colubroidea</taxon>
        <taxon>Elapidae</taxon>
        <taxon>Elapinae</taxon>
        <taxon>Micrurus</taxon>
    </lineage>
</organism>